<evidence type="ECO:0000313" key="3">
    <source>
        <dbReference type="EMBL" id="MBJ8349017.1"/>
    </source>
</evidence>
<dbReference type="AlphaFoldDB" id="A0A934P8M7"/>
<feature type="compositionally biased region" description="Acidic residues" evidence="1">
    <location>
        <begin position="52"/>
        <end position="61"/>
    </location>
</feature>
<comment type="caution">
    <text evidence="3">The sequence shown here is derived from an EMBL/GenBank/DDBJ whole genome shotgun (WGS) entry which is preliminary data.</text>
</comment>
<proteinExistence type="predicted"/>
<keyword evidence="2" id="KW-0472">Membrane</keyword>
<feature type="transmembrane region" description="Helical" evidence="2">
    <location>
        <begin position="6"/>
        <end position="23"/>
    </location>
</feature>
<organism evidence="3 4">
    <name type="scientific">Streptococcus zalophi</name>
    <dbReference type="NCBI Taxonomy" id="640031"/>
    <lineage>
        <taxon>Bacteria</taxon>
        <taxon>Bacillati</taxon>
        <taxon>Bacillota</taxon>
        <taxon>Bacilli</taxon>
        <taxon>Lactobacillales</taxon>
        <taxon>Streptococcaceae</taxon>
        <taxon>Streptococcus</taxon>
    </lineage>
</organism>
<protein>
    <submittedName>
        <fullName evidence="3">Uncharacterized protein</fullName>
    </submittedName>
</protein>
<feature type="compositionally biased region" description="Basic and acidic residues" evidence="1">
    <location>
        <begin position="40"/>
        <end position="51"/>
    </location>
</feature>
<accession>A0A934P8M7</accession>
<keyword evidence="2" id="KW-1133">Transmembrane helix</keyword>
<keyword evidence="2" id="KW-0812">Transmembrane</keyword>
<evidence type="ECO:0000256" key="1">
    <source>
        <dbReference type="SAM" id="MobiDB-lite"/>
    </source>
</evidence>
<name>A0A934P8M7_9STRE</name>
<dbReference type="Proteomes" id="UP000644875">
    <property type="component" value="Unassembled WGS sequence"/>
</dbReference>
<evidence type="ECO:0000256" key="2">
    <source>
        <dbReference type="SAM" id="Phobius"/>
    </source>
</evidence>
<sequence length="61" mass="7067">MIYFVVGLLAVFSIVKIISFMMLTKNIKPTQEDIAAAKKRLAEEQSKKDHKDEEDDDDFDF</sequence>
<reference evidence="3 4" key="1">
    <citation type="journal article" date="2021" name="Int. J. Syst. Evol. Microbiol.">
        <title>Streptococcus vicugnae sp. nov., isolated from faeces of alpacas (Vicugna pacos) and cattle (Bos taurus), Streptococcus zalophi sp. nov., and Streptococcus pacificus sp. nov., isolated from respiratory tract of California sea lions (Zalophus californianus).</title>
        <authorList>
            <person name="Volokhov D.V."/>
            <person name="Zagorodnyaya T.A."/>
            <person name="Shen Z."/>
            <person name="Blom J."/>
            <person name="Furtak V.A."/>
            <person name="Eisenberg T."/>
            <person name="Fan P."/>
            <person name="Jeong K.C."/>
            <person name="Gao Y."/>
            <person name="Zhang S."/>
            <person name="Amselle M."/>
        </authorList>
    </citation>
    <scope>NUCLEOTIDE SEQUENCE [LARGE SCALE GENOMIC DNA]</scope>
    <source>
        <strain evidence="4">CSL7508-lung</strain>
    </source>
</reference>
<keyword evidence="4" id="KW-1185">Reference proteome</keyword>
<feature type="region of interest" description="Disordered" evidence="1">
    <location>
        <begin position="38"/>
        <end position="61"/>
    </location>
</feature>
<dbReference type="EMBL" id="JAENBP010000001">
    <property type="protein sequence ID" value="MBJ8349017.1"/>
    <property type="molecule type" value="Genomic_DNA"/>
</dbReference>
<gene>
    <name evidence="3" type="ORF">JHK64_00045</name>
</gene>
<evidence type="ECO:0000313" key="4">
    <source>
        <dbReference type="Proteomes" id="UP000644875"/>
    </source>
</evidence>
<dbReference type="RefSeq" id="WP_199566952.1">
    <property type="nucleotide sequence ID" value="NZ_JAENBP010000001.1"/>
</dbReference>